<accession>A0A1S9ZQV5</accession>
<comment type="caution">
    <text evidence="2">The sequence shown here is derived from an EMBL/GenBank/DDBJ whole genome shotgun (WGS) entry which is preliminary data.</text>
</comment>
<evidence type="ECO:0000313" key="2">
    <source>
        <dbReference type="EMBL" id="OOR85915.1"/>
    </source>
</evidence>
<protein>
    <submittedName>
        <fullName evidence="2">Uncharacterized protein</fullName>
    </submittedName>
</protein>
<feature type="region of interest" description="Disordered" evidence="1">
    <location>
        <begin position="43"/>
        <end position="62"/>
    </location>
</feature>
<keyword evidence="3" id="KW-1185">Reference proteome</keyword>
<reference evidence="2 3" key="1">
    <citation type="submission" date="2017-02" db="EMBL/GenBank/DDBJ databases">
        <title>Draft genome sequence of Moraxella caviae CCUG 355 type strain.</title>
        <authorList>
            <person name="Engstrom-Jakobsson H."/>
            <person name="Salva-Serra F."/>
            <person name="Thorell K."/>
            <person name="Gonzales-Siles L."/>
            <person name="Karlsson R."/>
            <person name="Boulund F."/>
            <person name="Engstrand L."/>
            <person name="Moore E."/>
        </authorList>
    </citation>
    <scope>NUCLEOTIDE SEQUENCE [LARGE SCALE GENOMIC DNA]</scope>
    <source>
        <strain evidence="2 3">CCUG 355</strain>
    </source>
</reference>
<evidence type="ECO:0000256" key="1">
    <source>
        <dbReference type="SAM" id="MobiDB-lite"/>
    </source>
</evidence>
<name>A0A1S9ZQV5_9GAMM</name>
<proteinExistence type="predicted"/>
<sequence>MQNMNIDDIVKAVIDDEPDLASQSEKLARSLKDAQDLNFSIAYQRPNSDASNLSNSQDLHNR</sequence>
<dbReference type="STRING" id="34060.B0181_11845"/>
<dbReference type="AlphaFoldDB" id="A0A1S9ZQV5"/>
<dbReference type="Proteomes" id="UP000190435">
    <property type="component" value="Unassembled WGS sequence"/>
</dbReference>
<gene>
    <name evidence="2" type="ORF">B0181_11845</name>
</gene>
<evidence type="ECO:0000313" key="3">
    <source>
        <dbReference type="Proteomes" id="UP000190435"/>
    </source>
</evidence>
<dbReference type="EMBL" id="MUXU01000114">
    <property type="protein sequence ID" value="OOR85915.1"/>
    <property type="molecule type" value="Genomic_DNA"/>
</dbReference>
<organism evidence="2 3">
    <name type="scientific">Moraxella caviae</name>
    <dbReference type="NCBI Taxonomy" id="34060"/>
    <lineage>
        <taxon>Bacteria</taxon>
        <taxon>Pseudomonadati</taxon>
        <taxon>Pseudomonadota</taxon>
        <taxon>Gammaproteobacteria</taxon>
        <taxon>Moraxellales</taxon>
        <taxon>Moraxellaceae</taxon>
        <taxon>Moraxella</taxon>
    </lineage>
</organism>
<feature type="compositionally biased region" description="Polar residues" evidence="1">
    <location>
        <begin position="45"/>
        <end position="62"/>
    </location>
</feature>